<gene>
    <name evidence="2" type="ORF">NEMVEDRAFT_v1g54175</name>
</gene>
<dbReference type="HOGENOM" id="CLU_2139736_0_0_1"/>
<dbReference type="EMBL" id="DS469585">
    <property type="protein sequence ID" value="EDO40851.1"/>
    <property type="molecule type" value="Genomic_DNA"/>
</dbReference>
<dbReference type="InParanoid" id="A7S606"/>
<feature type="domain" description="Chitin-binding type-4" evidence="1">
    <location>
        <begin position="13"/>
        <end position="111"/>
    </location>
</feature>
<name>A7S606_NEMVE</name>
<dbReference type="Proteomes" id="UP000001593">
    <property type="component" value="Unassembled WGS sequence"/>
</dbReference>
<accession>A7S606</accession>
<feature type="non-terminal residue" evidence="2">
    <location>
        <position position="1"/>
    </location>
</feature>
<evidence type="ECO:0000313" key="2">
    <source>
        <dbReference type="EMBL" id="EDO40851.1"/>
    </source>
</evidence>
<feature type="non-terminal residue" evidence="2">
    <location>
        <position position="113"/>
    </location>
</feature>
<dbReference type="OMA" id="ICPTNDA"/>
<dbReference type="PhylomeDB" id="A7S606"/>
<dbReference type="Pfam" id="PF03067">
    <property type="entry name" value="LPMO_10"/>
    <property type="match status" value="1"/>
</dbReference>
<reference evidence="2 3" key="1">
    <citation type="journal article" date="2007" name="Science">
        <title>Sea anemone genome reveals ancestral eumetazoan gene repertoire and genomic organization.</title>
        <authorList>
            <person name="Putnam N.H."/>
            <person name="Srivastava M."/>
            <person name="Hellsten U."/>
            <person name="Dirks B."/>
            <person name="Chapman J."/>
            <person name="Salamov A."/>
            <person name="Terry A."/>
            <person name="Shapiro H."/>
            <person name="Lindquist E."/>
            <person name="Kapitonov V.V."/>
            <person name="Jurka J."/>
            <person name="Genikhovich G."/>
            <person name="Grigoriev I.V."/>
            <person name="Lucas S.M."/>
            <person name="Steele R.E."/>
            <person name="Finnerty J.R."/>
            <person name="Technau U."/>
            <person name="Martindale M.Q."/>
            <person name="Rokhsar D.S."/>
        </authorList>
    </citation>
    <scope>NUCLEOTIDE SEQUENCE [LARGE SCALE GENOMIC DNA]</scope>
    <source>
        <strain evidence="3">CH2 X CH6</strain>
    </source>
</reference>
<evidence type="ECO:0000259" key="1">
    <source>
        <dbReference type="Pfam" id="PF03067"/>
    </source>
</evidence>
<proteinExistence type="predicted"/>
<keyword evidence="3" id="KW-1185">Reference proteome</keyword>
<dbReference type="InterPro" id="IPR004302">
    <property type="entry name" value="Cellulose/chitin-bd_N"/>
</dbReference>
<dbReference type="AlphaFoldDB" id="A7S606"/>
<protein>
    <recommendedName>
        <fullName evidence="1">Chitin-binding type-4 domain-containing protein</fullName>
    </recommendedName>
</protein>
<sequence>LLVASVVTLVSGHGFIQEPAARQVCYKEFPKCTSVHWTPDELNCGGFSTQNDKNGGKCGVCGDAYHLTDKAFVYPGKFALGVITGTYQEGQTFTIKLRITTNHKGWSEFRLGD</sequence>
<evidence type="ECO:0000313" key="3">
    <source>
        <dbReference type="Proteomes" id="UP000001593"/>
    </source>
</evidence>
<organism evidence="2 3">
    <name type="scientific">Nematostella vectensis</name>
    <name type="common">Starlet sea anemone</name>
    <dbReference type="NCBI Taxonomy" id="45351"/>
    <lineage>
        <taxon>Eukaryota</taxon>
        <taxon>Metazoa</taxon>
        <taxon>Cnidaria</taxon>
        <taxon>Anthozoa</taxon>
        <taxon>Hexacorallia</taxon>
        <taxon>Actiniaria</taxon>
        <taxon>Edwardsiidae</taxon>
        <taxon>Nematostella</taxon>
    </lineage>
</organism>